<dbReference type="PANTHER" id="PTHR44688">
    <property type="entry name" value="DNA-BINDING TRANSCRIPTIONAL ACTIVATOR DEVR_DOSR"/>
    <property type="match status" value="1"/>
</dbReference>
<dbReference type="CDD" id="cd06170">
    <property type="entry name" value="LuxR_C_like"/>
    <property type="match status" value="1"/>
</dbReference>
<accession>A0A4R0MA87</accession>
<feature type="domain" description="HTH luxR-type" evidence="4">
    <location>
        <begin position="195"/>
        <end position="260"/>
    </location>
</feature>
<dbReference type="GO" id="GO:0003677">
    <property type="term" value="F:DNA binding"/>
    <property type="evidence" value="ECO:0007669"/>
    <property type="project" value="UniProtKB-KW"/>
</dbReference>
<dbReference type="Gene3D" id="1.10.10.10">
    <property type="entry name" value="Winged helix-like DNA-binding domain superfamily/Winged helix DNA-binding domain"/>
    <property type="match status" value="1"/>
</dbReference>
<dbReference type="SUPFAM" id="SSF46894">
    <property type="entry name" value="C-terminal effector domain of the bipartite response regulators"/>
    <property type="match status" value="1"/>
</dbReference>
<evidence type="ECO:0000256" key="3">
    <source>
        <dbReference type="ARBA" id="ARBA00023163"/>
    </source>
</evidence>
<dbReference type="PRINTS" id="PR00038">
    <property type="entry name" value="HTHLUXR"/>
</dbReference>
<organism evidence="5 6">
    <name type="scientific">Pedobacter hiemivivus</name>
    <dbReference type="NCBI Taxonomy" id="2530454"/>
    <lineage>
        <taxon>Bacteria</taxon>
        <taxon>Pseudomonadati</taxon>
        <taxon>Bacteroidota</taxon>
        <taxon>Sphingobacteriia</taxon>
        <taxon>Sphingobacteriales</taxon>
        <taxon>Sphingobacteriaceae</taxon>
        <taxon>Pedobacter</taxon>
    </lineage>
</organism>
<dbReference type="InterPro" id="IPR000792">
    <property type="entry name" value="Tscrpt_reg_LuxR_C"/>
</dbReference>
<reference evidence="5 6" key="1">
    <citation type="submission" date="2019-02" db="EMBL/GenBank/DDBJ databases">
        <title>Pedobacter sp. RP-3-8 sp. nov., isolated from Arctic soil.</title>
        <authorList>
            <person name="Dahal R.H."/>
        </authorList>
    </citation>
    <scope>NUCLEOTIDE SEQUENCE [LARGE SCALE GENOMIC DNA]</scope>
    <source>
        <strain evidence="5 6">RP-3-8</strain>
    </source>
</reference>
<name>A0A4R0MA87_9SPHI</name>
<dbReference type="InterPro" id="IPR016032">
    <property type="entry name" value="Sig_transdc_resp-reg_C-effctor"/>
</dbReference>
<dbReference type="Pfam" id="PF00196">
    <property type="entry name" value="GerE"/>
    <property type="match status" value="1"/>
</dbReference>
<evidence type="ECO:0000259" key="4">
    <source>
        <dbReference type="PROSITE" id="PS50043"/>
    </source>
</evidence>
<dbReference type="InterPro" id="IPR036388">
    <property type="entry name" value="WH-like_DNA-bd_sf"/>
</dbReference>
<dbReference type="AlphaFoldDB" id="A0A4R0MA87"/>
<keyword evidence="3" id="KW-0804">Transcription</keyword>
<dbReference type="GO" id="GO:0006355">
    <property type="term" value="P:regulation of DNA-templated transcription"/>
    <property type="evidence" value="ECO:0007669"/>
    <property type="project" value="InterPro"/>
</dbReference>
<proteinExistence type="predicted"/>
<dbReference type="PROSITE" id="PS50043">
    <property type="entry name" value="HTH_LUXR_2"/>
    <property type="match status" value="1"/>
</dbReference>
<evidence type="ECO:0000256" key="1">
    <source>
        <dbReference type="ARBA" id="ARBA00023015"/>
    </source>
</evidence>
<keyword evidence="1" id="KW-0805">Transcription regulation</keyword>
<keyword evidence="2" id="KW-0238">DNA-binding</keyword>
<evidence type="ECO:0000256" key="2">
    <source>
        <dbReference type="ARBA" id="ARBA00023125"/>
    </source>
</evidence>
<protein>
    <submittedName>
        <fullName evidence="5">LuxR family transcriptional regulator</fullName>
    </submittedName>
</protein>
<evidence type="ECO:0000313" key="6">
    <source>
        <dbReference type="Proteomes" id="UP000291117"/>
    </source>
</evidence>
<dbReference type="Proteomes" id="UP000291117">
    <property type="component" value="Unassembled WGS sequence"/>
</dbReference>
<dbReference type="PANTHER" id="PTHR44688:SF16">
    <property type="entry name" value="DNA-BINDING TRANSCRIPTIONAL ACTIVATOR DEVR_DOSR"/>
    <property type="match status" value="1"/>
</dbReference>
<sequence length="262" mass="30146">MKTKDNLTWLGYFDIQQAKSDDPDQLQLADFEEFFLANNIVHSFLRHSTPSIYLLDYKKRTYLNMSENCAGYKAESFLRGGVDHTLEIYDPLHLRLLNNEIFPDRLTFLAGVEPENHKNYVFSFIQNVKNLKGEDISLLQRNCFVSDELGNPLFSVGIVFNINLHIPTQPVVQTIEKIDSNGLSCDTIARQVYYLNGEDKLLSKREKEVLQWMAEGLSSKMIAEKMFLSEFTVINHRRNMQDKTNTPNAIALVSFAIRNGLI</sequence>
<dbReference type="OrthoDB" id="1727128at2"/>
<dbReference type="RefSeq" id="WP_131612916.1">
    <property type="nucleotide sequence ID" value="NZ_SJSM01000040.1"/>
</dbReference>
<dbReference type="EMBL" id="SJSM01000040">
    <property type="protein sequence ID" value="TCC82692.1"/>
    <property type="molecule type" value="Genomic_DNA"/>
</dbReference>
<dbReference type="SMART" id="SM00421">
    <property type="entry name" value="HTH_LUXR"/>
    <property type="match status" value="1"/>
</dbReference>
<keyword evidence="6" id="KW-1185">Reference proteome</keyword>
<dbReference type="PROSITE" id="PS00622">
    <property type="entry name" value="HTH_LUXR_1"/>
    <property type="match status" value="1"/>
</dbReference>
<evidence type="ECO:0000313" key="5">
    <source>
        <dbReference type="EMBL" id="TCC82692.1"/>
    </source>
</evidence>
<gene>
    <name evidence="5" type="ORF">EZ444_26470</name>
</gene>
<comment type="caution">
    <text evidence="5">The sequence shown here is derived from an EMBL/GenBank/DDBJ whole genome shotgun (WGS) entry which is preliminary data.</text>
</comment>